<accession>A0ABY1PCD1</accession>
<feature type="transmembrane region" description="Helical" evidence="1">
    <location>
        <begin position="97"/>
        <end position="118"/>
    </location>
</feature>
<keyword evidence="1" id="KW-1133">Transmembrane helix</keyword>
<protein>
    <recommendedName>
        <fullName evidence="4">Surface antigen domain-containing protein</fullName>
    </recommendedName>
</protein>
<evidence type="ECO:0000313" key="2">
    <source>
        <dbReference type="EMBL" id="SMP30355.1"/>
    </source>
</evidence>
<evidence type="ECO:0000256" key="1">
    <source>
        <dbReference type="SAM" id="Phobius"/>
    </source>
</evidence>
<sequence length="230" mass="25645">MSFEEKRERLNLAEDIGRLIDQDLPQDEREEILKRVNASGDGAKLYNKMLDDNLIVQRAVGAEIPQPSFDRFLGTIDREFSERPALERKHRIWQSGVARMAAALLLVAGTFAGTNYWAQSRMDAAVTKLAAHMESERLLLAASIQDALETRISGEPVLVGQQGDWSETLTPIETYKSTSGHWCREYVRETAFGKLNLTIRGTACRDETGTWMTVFAEPVANGFAPLPSGT</sequence>
<keyword evidence="3" id="KW-1185">Reference proteome</keyword>
<proteinExistence type="predicted"/>
<keyword evidence="1" id="KW-0812">Transmembrane</keyword>
<reference evidence="2 3" key="1">
    <citation type="submission" date="2017-05" db="EMBL/GenBank/DDBJ databases">
        <authorList>
            <person name="Varghese N."/>
            <person name="Submissions S."/>
        </authorList>
    </citation>
    <scope>NUCLEOTIDE SEQUENCE [LARGE SCALE GENOMIC DNA]</scope>
    <source>
        <strain evidence="2 3">DSM 15949</strain>
    </source>
</reference>
<dbReference type="Proteomes" id="UP001157914">
    <property type="component" value="Unassembled WGS sequence"/>
</dbReference>
<comment type="caution">
    <text evidence="2">The sequence shown here is derived from an EMBL/GenBank/DDBJ whole genome shotgun (WGS) entry which is preliminary data.</text>
</comment>
<dbReference type="RefSeq" id="WP_155190501.1">
    <property type="nucleotide sequence ID" value="NZ_BAAAEA010000004.1"/>
</dbReference>
<keyword evidence="1" id="KW-0472">Membrane</keyword>
<gene>
    <name evidence="2" type="ORF">SAMN06265374_3241</name>
</gene>
<organism evidence="2 3">
    <name type="scientific">Roseibium denhamense</name>
    <dbReference type="NCBI Taxonomy" id="76305"/>
    <lineage>
        <taxon>Bacteria</taxon>
        <taxon>Pseudomonadati</taxon>
        <taxon>Pseudomonadota</taxon>
        <taxon>Alphaproteobacteria</taxon>
        <taxon>Hyphomicrobiales</taxon>
        <taxon>Stappiaceae</taxon>
        <taxon>Roseibium</taxon>
    </lineage>
</organism>
<name>A0ABY1PCD1_9HYPH</name>
<evidence type="ECO:0000313" key="3">
    <source>
        <dbReference type="Proteomes" id="UP001157914"/>
    </source>
</evidence>
<dbReference type="EMBL" id="FXTT01000004">
    <property type="protein sequence ID" value="SMP30355.1"/>
    <property type="molecule type" value="Genomic_DNA"/>
</dbReference>
<evidence type="ECO:0008006" key="4">
    <source>
        <dbReference type="Google" id="ProtNLM"/>
    </source>
</evidence>